<keyword evidence="5 8" id="KW-0479">Metal-binding</keyword>
<reference evidence="10" key="1">
    <citation type="submission" date="2023-02" db="EMBL/GenBank/DDBJ databases">
        <title>Description of Roseinatronobacter alkalisoli sp. nov., an alkaliphilic bacerium isolated from soda soil.</title>
        <authorList>
            <person name="Wei W."/>
        </authorList>
    </citation>
    <scope>NUCLEOTIDE SEQUENCE</scope>
    <source>
        <strain evidence="10">HJB301</strain>
    </source>
</reference>
<dbReference type="EC" id="4.4.1.5" evidence="4 8"/>
<keyword evidence="7 8" id="KW-0456">Lyase</keyword>
<evidence type="ECO:0000256" key="7">
    <source>
        <dbReference type="ARBA" id="ARBA00023239"/>
    </source>
</evidence>
<comment type="function">
    <text evidence="8">Catalyzes the conversion of hemimercaptal, formed from methylglyoxal and glutathione, to S-lactoylglutathione.</text>
</comment>
<dbReference type="InterPro" id="IPR037523">
    <property type="entry name" value="VOC_core"/>
</dbReference>
<dbReference type="CDD" id="cd07233">
    <property type="entry name" value="GlxI_Zn"/>
    <property type="match status" value="1"/>
</dbReference>
<dbReference type="PANTHER" id="PTHR10374">
    <property type="entry name" value="LACTOYLGLUTATHIONE LYASE GLYOXALASE I"/>
    <property type="match status" value="1"/>
</dbReference>
<comment type="cofactor">
    <cofactor evidence="8">
        <name>Ni(2+)</name>
        <dbReference type="ChEBI" id="CHEBI:49786"/>
    </cofactor>
    <text evidence="8">Binds 1 nickel ion per subunit.</text>
</comment>
<evidence type="ECO:0000259" key="9">
    <source>
        <dbReference type="PROSITE" id="PS51819"/>
    </source>
</evidence>
<feature type="domain" description="VOC" evidence="9">
    <location>
        <begin position="12"/>
        <end position="154"/>
    </location>
</feature>
<evidence type="ECO:0000256" key="6">
    <source>
        <dbReference type="ARBA" id="ARBA00022833"/>
    </source>
</evidence>
<dbReference type="Pfam" id="PF00903">
    <property type="entry name" value="Glyoxalase"/>
    <property type="match status" value="1"/>
</dbReference>
<evidence type="ECO:0000313" key="10">
    <source>
        <dbReference type="EMBL" id="MDD7972435.1"/>
    </source>
</evidence>
<keyword evidence="6" id="KW-0862">Zinc</keyword>
<dbReference type="Gene3D" id="3.10.180.10">
    <property type="entry name" value="2,3-Dihydroxybiphenyl 1,2-Dioxygenase, domain 1"/>
    <property type="match status" value="1"/>
</dbReference>
<comment type="pathway">
    <text evidence="2 8">Secondary metabolite metabolism; methylglyoxal degradation; (R)-lactate from methylglyoxal: step 1/2.</text>
</comment>
<sequence length="166" mass="18699">MTNDISPTSGYKLTHTMLRIKDPQRALEFYEQVLGFRLITRLDFDDARFSLYFLQPRGHADCADGSLEETFSRMGLLELTHNWGSENDDSTMHSGNSDPKGFGHICVAVPDIAAACARFDAMGVTFQKRLGEGGMKEIAFIRDPDGYWIEIVQPDLMEGLLAQYRV</sequence>
<keyword evidence="11" id="KW-1185">Reference proteome</keyword>
<dbReference type="SUPFAM" id="SSF54593">
    <property type="entry name" value="Glyoxalase/Bleomycin resistance protein/Dihydroxybiphenyl dioxygenase"/>
    <property type="match status" value="1"/>
</dbReference>
<comment type="cofactor">
    <cofactor evidence="1">
        <name>Zn(2+)</name>
        <dbReference type="ChEBI" id="CHEBI:29105"/>
    </cofactor>
</comment>
<accession>A0ABT5TBD4</accession>
<dbReference type="PROSITE" id="PS00934">
    <property type="entry name" value="GLYOXALASE_I_1"/>
    <property type="match status" value="1"/>
</dbReference>
<dbReference type="PANTHER" id="PTHR10374:SF30">
    <property type="entry name" value="LACTOYLGLUTATHIONE LYASE"/>
    <property type="match status" value="1"/>
</dbReference>
<dbReference type="NCBIfam" id="TIGR00068">
    <property type="entry name" value="glyox_I"/>
    <property type="match status" value="1"/>
</dbReference>
<dbReference type="PROSITE" id="PS51819">
    <property type="entry name" value="VOC"/>
    <property type="match status" value="1"/>
</dbReference>
<protein>
    <recommendedName>
        <fullName evidence="4 8">Lactoylglutathione lyase</fullName>
        <ecNumber evidence="4 8">4.4.1.5</ecNumber>
    </recommendedName>
    <alternativeName>
        <fullName evidence="8">Glyoxalase I</fullName>
    </alternativeName>
</protein>
<dbReference type="EMBL" id="JAQZSM010000015">
    <property type="protein sequence ID" value="MDD7972435.1"/>
    <property type="molecule type" value="Genomic_DNA"/>
</dbReference>
<evidence type="ECO:0000313" key="11">
    <source>
        <dbReference type="Proteomes" id="UP001431784"/>
    </source>
</evidence>
<evidence type="ECO:0000256" key="4">
    <source>
        <dbReference type="ARBA" id="ARBA00012081"/>
    </source>
</evidence>
<organism evidence="10 11">
    <name type="scientific">Roseinatronobacter alkalisoli</name>
    <dbReference type="NCBI Taxonomy" id="3028235"/>
    <lineage>
        <taxon>Bacteria</taxon>
        <taxon>Pseudomonadati</taxon>
        <taxon>Pseudomonadota</taxon>
        <taxon>Alphaproteobacteria</taxon>
        <taxon>Rhodobacterales</taxon>
        <taxon>Paracoccaceae</taxon>
        <taxon>Roseinatronobacter</taxon>
    </lineage>
</organism>
<dbReference type="GO" id="GO:0004462">
    <property type="term" value="F:lactoylglutathione lyase activity"/>
    <property type="evidence" value="ECO:0007669"/>
    <property type="project" value="UniProtKB-EC"/>
</dbReference>
<comment type="caution">
    <text evidence="10">The sequence shown here is derived from an EMBL/GenBank/DDBJ whole genome shotgun (WGS) entry which is preliminary data.</text>
</comment>
<name>A0ABT5TBD4_9RHOB</name>
<evidence type="ECO:0000256" key="8">
    <source>
        <dbReference type="RuleBase" id="RU361179"/>
    </source>
</evidence>
<evidence type="ECO:0000256" key="2">
    <source>
        <dbReference type="ARBA" id="ARBA00005008"/>
    </source>
</evidence>
<dbReference type="InterPro" id="IPR029068">
    <property type="entry name" value="Glyas_Bleomycin-R_OHBP_Dase"/>
</dbReference>
<dbReference type="Proteomes" id="UP001431784">
    <property type="component" value="Unassembled WGS sequence"/>
</dbReference>
<dbReference type="PROSITE" id="PS00935">
    <property type="entry name" value="GLYOXALASE_I_2"/>
    <property type="match status" value="1"/>
</dbReference>
<comment type="similarity">
    <text evidence="3 8">Belongs to the glyoxalase I family.</text>
</comment>
<comment type="catalytic activity">
    <reaction evidence="8">
        <text>(R)-S-lactoylglutathione = methylglyoxal + glutathione</text>
        <dbReference type="Rhea" id="RHEA:19069"/>
        <dbReference type="ChEBI" id="CHEBI:17158"/>
        <dbReference type="ChEBI" id="CHEBI:57474"/>
        <dbReference type="ChEBI" id="CHEBI:57925"/>
        <dbReference type="EC" id="4.4.1.5"/>
    </reaction>
</comment>
<dbReference type="InterPro" id="IPR004360">
    <property type="entry name" value="Glyas_Fos-R_dOase_dom"/>
</dbReference>
<evidence type="ECO:0000256" key="5">
    <source>
        <dbReference type="ARBA" id="ARBA00022723"/>
    </source>
</evidence>
<dbReference type="InterPro" id="IPR018146">
    <property type="entry name" value="Glyoxalase_1_CS"/>
</dbReference>
<proteinExistence type="inferred from homology"/>
<dbReference type="InterPro" id="IPR004361">
    <property type="entry name" value="Glyoxalase_1"/>
</dbReference>
<evidence type="ECO:0000256" key="3">
    <source>
        <dbReference type="ARBA" id="ARBA00010363"/>
    </source>
</evidence>
<dbReference type="RefSeq" id="WP_274353106.1">
    <property type="nucleotide sequence ID" value="NZ_JAQZSM010000015.1"/>
</dbReference>
<evidence type="ECO:0000256" key="1">
    <source>
        <dbReference type="ARBA" id="ARBA00001947"/>
    </source>
</evidence>
<gene>
    <name evidence="10" type="primary">gloA</name>
    <name evidence="10" type="ORF">PUT78_15150</name>
</gene>
<keyword evidence="8" id="KW-0533">Nickel</keyword>